<dbReference type="PANTHER" id="PTHR33841:SF1">
    <property type="entry name" value="DNA METHYLTRANSFERASE A"/>
    <property type="match status" value="1"/>
</dbReference>
<dbReference type="InterPro" id="IPR050953">
    <property type="entry name" value="N4_N6_ade-DNA_methylase"/>
</dbReference>
<dbReference type="InterPro" id="IPR029063">
    <property type="entry name" value="SAM-dependent_MTases_sf"/>
</dbReference>
<feature type="domain" description="TaqI-like C-terminal specificity" evidence="8">
    <location>
        <begin position="503"/>
        <end position="614"/>
    </location>
</feature>
<comment type="catalytic activity">
    <reaction evidence="6">
        <text>a 2'-deoxyadenosine in DNA + S-adenosyl-L-methionine = an N(6)-methyl-2'-deoxyadenosine in DNA + S-adenosyl-L-homocysteine + H(+)</text>
        <dbReference type="Rhea" id="RHEA:15197"/>
        <dbReference type="Rhea" id="RHEA-COMP:12418"/>
        <dbReference type="Rhea" id="RHEA-COMP:12419"/>
        <dbReference type="ChEBI" id="CHEBI:15378"/>
        <dbReference type="ChEBI" id="CHEBI:57856"/>
        <dbReference type="ChEBI" id="CHEBI:59789"/>
        <dbReference type="ChEBI" id="CHEBI:90615"/>
        <dbReference type="ChEBI" id="CHEBI:90616"/>
        <dbReference type="EC" id="2.1.1.72"/>
    </reaction>
</comment>
<evidence type="ECO:0000259" key="7">
    <source>
        <dbReference type="Pfam" id="PF02384"/>
    </source>
</evidence>
<dbReference type="PRINTS" id="PR00507">
    <property type="entry name" value="N12N6MTFRASE"/>
</dbReference>
<keyword evidence="4" id="KW-0680">Restriction system</keyword>
<evidence type="ECO:0000313" key="9">
    <source>
        <dbReference type="EMBL" id="HHY26830.1"/>
    </source>
</evidence>
<dbReference type="AlphaFoldDB" id="A0A7C6Z4F4"/>
<evidence type="ECO:0000256" key="2">
    <source>
        <dbReference type="ARBA" id="ARBA00022603"/>
    </source>
</evidence>
<evidence type="ECO:0000313" key="10">
    <source>
        <dbReference type="Proteomes" id="UP000553059"/>
    </source>
</evidence>
<sequence length="679" mass="78165">MDYLTREDCFELNEVCDLLSISKATAINWIKNSTLQPIDVEGYKNLFIKKDIEALLFDIKRGNNSKLKSRRNKNYISGTYIPKTYIQSKEGIEVVGKIISYLDSIDLAEGYERVILAEYALKLLTSRKMISFEPKRTDSTCFLRNYLKDARFAGCYSVLIDDLLGDVRNIELQLVRLSPALSFCIDYINEQDFLGLLSMSLQNLEERKSKGVYYTPLTVVKDAVDWLKPMLHKDIKILDPCCGTGNFLMYAYKYIKNLKGLHGYDISPLSVSLTRINMALLTKTADVELLYKNFLCANPLLGKLAGKFDVVIGNPPWGFKYSPGEQNELKKLYPSARATTVESFCVFAEFGLRSVVNKGVVSLILPQSLLQVKIHRPIRKYLMNACQIKRIRYWEDAFDGVQCPAMTLTYEKNAEEFSVKGTQIVSRQKVFTIAKERTVDIDLWNFDLTDAEVRLIERLKSSVNVTYLKHNADFALGIVTGDNRKFLSNKIMHDDESDMYEFIYRGSDVFKYKCLPAQYKIKFYPHKFQQVAPIELYRAKEKLIYRFIGGCLVFAYDDTQALTLNSANILIPKIEGLSIKYILAVLNSRIAQYFYSRQFKSLKILRSQIEGIPIPLINKREQYHIVTKVESLLNSCNPGEVNSLYNAIDRQVKDSFGLTDPEYEYIKQELMNTKLFLWK</sequence>
<proteinExistence type="predicted"/>
<dbReference type="GO" id="GO:0009307">
    <property type="term" value="P:DNA restriction-modification system"/>
    <property type="evidence" value="ECO:0007669"/>
    <property type="project" value="UniProtKB-KW"/>
</dbReference>
<keyword evidence="3" id="KW-0808">Transferase</keyword>
<evidence type="ECO:0000256" key="6">
    <source>
        <dbReference type="ARBA" id="ARBA00047942"/>
    </source>
</evidence>
<dbReference type="SUPFAM" id="SSF116734">
    <property type="entry name" value="DNA methylase specificity domain"/>
    <property type="match status" value="1"/>
</dbReference>
<accession>A0A7C6Z4F4</accession>
<feature type="domain" description="DNA methylase adenine-specific" evidence="7">
    <location>
        <begin position="205"/>
        <end position="438"/>
    </location>
</feature>
<comment type="caution">
    <text evidence="9">The sequence shown here is derived from an EMBL/GenBank/DDBJ whole genome shotgun (WGS) entry which is preliminary data.</text>
</comment>
<dbReference type="SUPFAM" id="SSF53335">
    <property type="entry name" value="S-adenosyl-L-methionine-dependent methyltransferases"/>
    <property type="match status" value="1"/>
</dbReference>
<gene>
    <name evidence="9" type="ORF">GX523_08830</name>
</gene>
<dbReference type="GO" id="GO:0032259">
    <property type="term" value="P:methylation"/>
    <property type="evidence" value="ECO:0007669"/>
    <property type="project" value="UniProtKB-KW"/>
</dbReference>
<dbReference type="Pfam" id="PF02384">
    <property type="entry name" value="N6_Mtase"/>
    <property type="match status" value="1"/>
</dbReference>
<evidence type="ECO:0000259" key="8">
    <source>
        <dbReference type="Pfam" id="PF12950"/>
    </source>
</evidence>
<name>A0A7C6Z4F4_9FIRM</name>
<dbReference type="Gene3D" id="3.90.220.20">
    <property type="entry name" value="DNA methylase specificity domains"/>
    <property type="match status" value="1"/>
</dbReference>
<evidence type="ECO:0000256" key="1">
    <source>
        <dbReference type="ARBA" id="ARBA00011900"/>
    </source>
</evidence>
<keyword evidence="5" id="KW-0238">DNA-binding</keyword>
<dbReference type="GO" id="GO:0008170">
    <property type="term" value="F:N-methyltransferase activity"/>
    <property type="evidence" value="ECO:0007669"/>
    <property type="project" value="InterPro"/>
</dbReference>
<evidence type="ECO:0000256" key="4">
    <source>
        <dbReference type="ARBA" id="ARBA00022747"/>
    </source>
</evidence>
<dbReference type="Gene3D" id="3.40.50.150">
    <property type="entry name" value="Vaccinia Virus protein VP39"/>
    <property type="match status" value="1"/>
</dbReference>
<evidence type="ECO:0000256" key="3">
    <source>
        <dbReference type="ARBA" id="ARBA00022679"/>
    </source>
</evidence>
<evidence type="ECO:0000256" key="5">
    <source>
        <dbReference type="ARBA" id="ARBA00023125"/>
    </source>
</evidence>
<reference evidence="9 10" key="1">
    <citation type="journal article" date="2020" name="Biotechnol. Biofuels">
        <title>New insights from the biogas microbiome by comprehensive genome-resolved metagenomics of nearly 1600 species originating from multiple anaerobic digesters.</title>
        <authorList>
            <person name="Campanaro S."/>
            <person name="Treu L."/>
            <person name="Rodriguez-R L.M."/>
            <person name="Kovalovszki A."/>
            <person name="Ziels R.M."/>
            <person name="Maus I."/>
            <person name="Zhu X."/>
            <person name="Kougias P.G."/>
            <person name="Basile A."/>
            <person name="Luo G."/>
            <person name="Schluter A."/>
            <person name="Konstantinidis K.T."/>
            <person name="Angelidaki I."/>
        </authorList>
    </citation>
    <scope>NUCLEOTIDE SEQUENCE [LARGE SCALE GENOMIC DNA]</scope>
    <source>
        <strain evidence="9">AS05jafATM_4</strain>
    </source>
</reference>
<dbReference type="CDD" id="cd02440">
    <property type="entry name" value="AdoMet_MTases"/>
    <property type="match status" value="1"/>
</dbReference>
<protein>
    <recommendedName>
        <fullName evidence="1">site-specific DNA-methyltransferase (adenine-specific)</fullName>
        <ecNumber evidence="1">2.1.1.72</ecNumber>
    </recommendedName>
</protein>
<dbReference type="GO" id="GO:0009007">
    <property type="term" value="F:site-specific DNA-methyltransferase (adenine-specific) activity"/>
    <property type="evidence" value="ECO:0007669"/>
    <property type="project" value="UniProtKB-EC"/>
</dbReference>
<organism evidence="9 10">
    <name type="scientific">Desulfitobacterium dehalogenans</name>
    <dbReference type="NCBI Taxonomy" id="36854"/>
    <lineage>
        <taxon>Bacteria</taxon>
        <taxon>Bacillati</taxon>
        <taxon>Bacillota</taxon>
        <taxon>Clostridia</taxon>
        <taxon>Eubacteriales</taxon>
        <taxon>Desulfitobacteriaceae</taxon>
        <taxon>Desulfitobacterium</taxon>
    </lineage>
</organism>
<dbReference type="EC" id="2.1.1.72" evidence="1"/>
<dbReference type="PROSITE" id="PS00092">
    <property type="entry name" value="N6_MTASE"/>
    <property type="match status" value="1"/>
</dbReference>
<dbReference type="EMBL" id="DUTF01000203">
    <property type="protein sequence ID" value="HHY26830.1"/>
    <property type="molecule type" value="Genomic_DNA"/>
</dbReference>
<dbReference type="Pfam" id="PF12950">
    <property type="entry name" value="TaqI_C"/>
    <property type="match status" value="1"/>
</dbReference>
<dbReference type="InterPro" id="IPR044946">
    <property type="entry name" value="Restrct_endonuc_typeI_TRD_sf"/>
</dbReference>
<dbReference type="PANTHER" id="PTHR33841">
    <property type="entry name" value="DNA METHYLTRANSFERASE YEEA-RELATED"/>
    <property type="match status" value="1"/>
</dbReference>
<keyword evidence="2 9" id="KW-0489">Methyltransferase</keyword>
<dbReference type="InterPro" id="IPR025931">
    <property type="entry name" value="TaqI_C"/>
</dbReference>
<dbReference type="InterPro" id="IPR003356">
    <property type="entry name" value="DNA_methylase_A-5"/>
</dbReference>
<dbReference type="InterPro" id="IPR002052">
    <property type="entry name" value="DNA_methylase_N6_adenine_CS"/>
</dbReference>
<dbReference type="GO" id="GO:0003677">
    <property type="term" value="F:DNA binding"/>
    <property type="evidence" value="ECO:0007669"/>
    <property type="project" value="UniProtKB-KW"/>
</dbReference>
<dbReference type="Proteomes" id="UP000553059">
    <property type="component" value="Unassembled WGS sequence"/>
</dbReference>